<comment type="similarity">
    <text evidence="2 10 11">Belongs to the TonB-dependent receptor family.</text>
</comment>
<dbReference type="Gene3D" id="2.40.170.20">
    <property type="entry name" value="TonB-dependent receptor, beta-barrel domain"/>
    <property type="match status" value="1"/>
</dbReference>
<dbReference type="Pfam" id="PF07715">
    <property type="entry name" value="Plug"/>
    <property type="match status" value="1"/>
</dbReference>
<dbReference type="Proteomes" id="UP000256334">
    <property type="component" value="Unassembled WGS sequence"/>
</dbReference>
<evidence type="ECO:0000313" key="16">
    <source>
        <dbReference type="Proteomes" id="UP000256334"/>
    </source>
</evidence>
<dbReference type="PANTHER" id="PTHR32552:SF74">
    <property type="entry name" value="HYDROXAMATE SIDEROPHORE RECEPTOR FHUE"/>
    <property type="match status" value="1"/>
</dbReference>
<dbReference type="InterPro" id="IPR039426">
    <property type="entry name" value="TonB-dep_rcpt-like"/>
</dbReference>
<dbReference type="PANTHER" id="PTHR32552">
    <property type="entry name" value="FERRICHROME IRON RECEPTOR-RELATED"/>
    <property type="match status" value="1"/>
</dbReference>
<gene>
    <name evidence="15" type="ORF">C8D72_1877</name>
</gene>
<dbReference type="GO" id="GO:0015344">
    <property type="term" value="F:siderophore uptake transmembrane transporter activity"/>
    <property type="evidence" value="ECO:0007669"/>
    <property type="project" value="TreeGrafter"/>
</dbReference>
<dbReference type="Pfam" id="PF00593">
    <property type="entry name" value="TonB_dep_Rec_b-barrel"/>
    <property type="match status" value="1"/>
</dbReference>
<accession>A0A3D9DW80</accession>
<keyword evidence="5 10" id="KW-0812">Transmembrane</keyword>
<feature type="region of interest" description="Disordered" evidence="12">
    <location>
        <begin position="1"/>
        <end position="20"/>
    </location>
</feature>
<evidence type="ECO:0000256" key="5">
    <source>
        <dbReference type="ARBA" id="ARBA00022692"/>
    </source>
</evidence>
<dbReference type="PROSITE" id="PS52016">
    <property type="entry name" value="TONB_DEPENDENT_REC_3"/>
    <property type="match status" value="1"/>
</dbReference>
<dbReference type="GO" id="GO:0009279">
    <property type="term" value="C:cell outer membrane"/>
    <property type="evidence" value="ECO:0007669"/>
    <property type="project" value="UniProtKB-SubCell"/>
</dbReference>
<dbReference type="CDD" id="cd01347">
    <property type="entry name" value="ligand_gated_channel"/>
    <property type="match status" value="1"/>
</dbReference>
<dbReference type="InterPro" id="IPR012910">
    <property type="entry name" value="Plug_dom"/>
</dbReference>
<name>A0A3D9DW80_9GAMM</name>
<dbReference type="InterPro" id="IPR036942">
    <property type="entry name" value="Beta-barrel_TonB_sf"/>
</dbReference>
<evidence type="ECO:0000256" key="11">
    <source>
        <dbReference type="RuleBase" id="RU003357"/>
    </source>
</evidence>
<keyword evidence="7 10" id="KW-0472">Membrane</keyword>
<comment type="subcellular location">
    <subcellularLocation>
        <location evidence="1 10">Cell outer membrane</location>
        <topology evidence="1 10">Multi-pass membrane protein</topology>
    </subcellularLocation>
</comment>
<proteinExistence type="inferred from homology"/>
<protein>
    <submittedName>
        <fullName evidence="15">Outer membrane receptor for ferric coprogen and ferric-rhodotorulic acid</fullName>
    </submittedName>
</protein>
<evidence type="ECO:0000259" key="14">
    <source>
        <dbReference type="Pfam" id="PF07715"/>
    </source>
</evidence>
<dbReference type="InterPro" id="IPR037066">
    <property type="entry name" value="Plug_dom_sf"/>
</dbReference>
<keyword evidence="3 10" id="KW-0813">Transport</keyword>
<evidence type="ECO:0000256" key="10">
    <source>
        <dbReference type="PROSITE-ProRule" id="PRU01360"/>
    </source>
</evidence>
<dbReference type="InterPro" id="IPR000531">
    <property type="entry name" value="Beta-barrel_TonB"/>
</dbReference>
<evidence type="ECO:0000256" key="1">
    <source>
        <dbReference type="ARBA" id="ARBA00004571"/>
    </source>
</evidence>
<evidence type="ECO:0000256" key="4">
    <source>
        <dbReference type="ARBA" id="ARBA00022452"/>
    </source>
</evidence>
<dbReference type="RefSeq" id="WP_170140557.1">
    <property type="nucleotide sequence ID" value="NZ_QRDJ01000007.1"/>
</dbReference>
<sequence length="718" mass="80568">MPIQALAQTSDGSSMDTRPQALSTVVVEARRPIGQGGDNEGYKTARMNTATGMNLSAKDTPQSVTSVTAQRMADQGSDDTISALDNVVGLQIKTVDADRLRIYSRGSVVATTIFNGMPITAPDSSDHRFDFGDTFVDSALLERIEVLRGANGLMQGAGTPSAVINLVQKRPTYDYQGSFELGTGSWDKKRGVIDLSGPLNGDRSVRGRFVYASTEQDAEMDRYSREQHSLYGVVEADLDDQTTLTLRNTYQYRDSDSPMVGGLPIFYSDGSRTRYSRSASTAPEWASNTTRNYIGQAELEHYLNPDWSVDFSFMYSRATMDQPSLWSSGAPDPQTNEGLVPGSFYDIDSERIQRTFNVRVNGRFDWLGREHEMVMGATQWHQDFEFPYYSPSNFSRPYSPLGDFTRSDFDYGDQQPDWDKSTVIRNQNGEQEQTSAYVATNWALTDDLHLLLGSRIDRWETDQNAFGTPIDKSVHEWTPYAGLTWALTPQVNLYTSYTRIFTPQNKLARSRDVIDPVTGSNYEAGIKSSLFDDRLDLSAAVFESVQDNYVDSTSARLDNGLYTYEAYDDVRTRGFEFEANGAVTPQWNIYGGYSYARIESPDDERMNTDIPTSQVKLFTTYDLAGPLDGLTVGGGVKWQSKTFSDITNPASGESERIQQDDFFTTDLMARYRVNQNLSLTANIYNVFDEKYYYLEPVSFSQYFYGAPRSFAVGLKYDL</sequence>
<reference evidence="15 16" key="1">
    <citation type="submission" date="2018-07" db="EMBL/GenBank/DDBJ databases">
        <title>Genomic Encyclopedia of Type Strains, Phase IV (KMG-IV): sequencing the most valuable type-strain genomes for metagenomic binning, comparative biology and taxonomic classification.</title>
        <authorList>
            <person name="Goeker M."/>
        </authorList>
    </citation>
    <scope>NUCLEOTIDE SEQUENCE [LARGE SCALE GENOMIC DNA]</scope>
    <source>
        <strain evidence="15 16">DSM 14324</strain>
    </source>
</reference>
<comment type="caution">
    <text evidence="15">The sequence shown here is derived from an EMBL/GenBank/DDBJ whole genome shotgun (WGS) entry which is preliminary data.</text>
</comment>
<evidence type="ECO:0000256" key="12">
    <source>
        <dbReference type="SAM" id="MobiDB-lite"/>
    </source>
</evidence>
<evidence type="ECO:0000256" key="9">
    <source>
        <dbReference type="ARBA" id="ARBA00023237"/>
    </source>
</evidence>
<dbReference type="GO" id="GO:0015891">
    <property type="term" value="P:siderophore transport"/>
    <property type="evidence" value="ECO:0007669"/>
    <property type="project" value="InterPro"/>
</dbReference>
<evidence type="ECO:0000256" key="6">
    <source>
        <dbReference type="ARBA" id="ARBA00023077"/>
    </source>
</evidence>
<evidence type="ECO:0000256" key="8">
    <source>
        <dbReference type="ARBA" id="ARBA00023170"/>
    </source>
</evidence>
<dbReference type="InterPro" id="IPR010105">
    <property type="entry name" value="TonB_sidphr_rcpt"/>
</dbReference>
<dbReference type="GO" id="GO:0038023">
    <property type="term" value="F:signaling receptor activity"/>
    <property type="evidence" value="ECO:0007669"/>
    <property type="project" value="InterPro"/>
</dbReference>
<evidence type="ECO:0000256" key="3">
    <source>
        <dbReference type="ARBA" id="ARBA00022448"/>
    </source>
</evidence>
<dbReference type="SUPFAM" id="SSF56935">
    <property type="entry name" value="Porins"/>
    <property type="match status" value="1"/>
</dbReference>
<evidence type="ECO:0000256" key="2">
    <source>
        <dbReference type="ARBA" id="ARBA00009810"/>
    </source>
</evidence>
<keyword evidence="6 11" id="KW-0798">TonB box</keyword>
<dbReference type="Gene3D" id="2.170.130.10">
    <property type="entry name" value="TonB-dependent receptor, plug domain"/>
    <property type="match status" value="1"/>
</dbReference>
<dbReference type="EMBL" id="QRDJ01000007">
    <property type="protein sequence ID" value="REC95043.1"/>
    <property type="molecule type" value="Genomic_DNA"/>
</dbReference>
<feature type="domain" description="TonB-dependent receptor-like beta-barrel" evidence="13">
    <location>
        <begin position="237"/>
        <end position="686"/>
    </location>
</feature>
<keyword evidence="4 10" id="KW-1134">Transmembrane beta strand</keyword>
<dbReference type="NCBIfam" id="TIGR01783">
    <property type="entry name" value="TonB-siderophor"/>
    <property type="match status" value="1"/>
</dbReference>
<evidence type="ECO:0000313" key="15">
    <source>
        <dbReference type="EMBL" id="REC95043.1"/>
    </source>
</evidence>
<keyword evidence="16" id="KW-1185">Reference proteome</keyword>
<evidence type="ECO:0000259" key="13">
    <source>
        <dbReference type="Pfam" id="PF00593"/>
    </source>
</evidence>
<evidence type="ECO:0000256" key="7">
    <source>
        <dbReference type="ARBA" id="ARBA00023136"/>
    </source>
</evidence>
<organism evidence="15 16">
    <name type="scientific">Kushneria indalinina DSM 14324</name>
    <dbReference type="NCBI Taxonomy" id="1122140"/>
    <lineage>
        <taxon>Bacteria</taxon>
        <taxon>Pseudomonadati</taxon>
        <taxon>Pseudomonadota</taxon>
        <taxon>Gammaproteobacteria</taxon>
        <taxon>Oceanospirillales</taxon>
        <taxon>Halomonadaceae</taxon>
        <taxon>Kushneria</taxon>
    </lineage>
</organism>
<keyword evidence="8 15" id="KW-0675">Receptor</keyword>
<keyword evidence="9 10" id="KW-0998">Cell outer membrane</keyword>
<dbReference type="AlphaFoldDB" id="A0A3D9DW80"/>
<feature type="domain" description="TonB-dependent receptor plug" evidence="14">
    <location>
        <begin position="57"/>
        <end position="163"/>
    </location>
</feature>